<dbReference type="Pfam" id="PF09084">
    <property type="entry name" value="NMT1"/>
    <property type="match status" value="1"/>
</dbReference>
<evidence type="ECO:0000256" key="7">
    <source>
        <dbReference type="ARBA" id="ARBA00022553"/>
    </source>
</evidence>
<evidence type="ECO:0000256" key="1">
    <source>
        <dbReference type="ARBA" id="ARBA00000085"/>
    </source>
</evidence>
<comment type="function">
    <text evidence="2">Responsible for the formation of the pyrimidine heterocycle in the thiamine biosynthesis pathway. Catalyzes the formation of hydroxymethylpyrimidine phosphate (HMP-P) from histidine and pyridoxal phosphate (PLP). The protein uses PLP and the active site histidine to form HMP-P, generating an inactive enzyme. The enzyme can only undergo a single turnover, which suggests it is a suicide enzyme.</text>
</comment>
<dbReference type="Pfam" id="PF02518">
    <property type="entry name" value="HATPase_c"/>
    <property type="match status" value="1"/>
</dbReference>
<dbReference type="InterPro" id="IPR036890">
    <property type="entry name" value="HATPase_C_sf"/>
</dbReference>
<evidence type="ECO:0000256" key="14">
    <source>
        <dbReference type="ARBA" id="ARBA00048179"/>
    </source>
</evidence>
<evidence type="ECO:0000313" key="16">
    <source>
        <dbReference type="Proteomes" id="UP000322726"/>
    </source>
</evidence>
<dbReference type="InterPro" id="IPR005467">
    <property type="entry name" value="His_kinase_dom"/>
</dbReference>
<dbReference type="Gene3D" id="3.40.190.10">
    <property type="entry name" value="Periplasmic binding protein-like II"/>
    <property type="match status" value="4"/>
</dbReference>
<reference evidence="15 16" key="3">
    <citation type="submission" date="2019-09" db="EMBL/GenBank/DDBJ databases">
        <title>Taxonomic note: a critical rebuttal of the proposed division of the genus Arcobacter into six genera, emended descriptions of Arcobacter anaerophilus and the genus Arcobacter, and an assessment of genus-level boundaries for Epsilonproteobacteria using in silico genomic comparator tools.</title>
        <authorList>
            <person name="On S.L.W."/>
            <person name="Miller W.G."/>
            <person name="Biggs P."/>
            <person name="Cornelius A."/>
            <person name="Vandamme P."/>
        </authorList>
    </citation>
    <scope>NUCLEOTIDE SEQUENCE [LARGE SCALE GENOMIC DNA]</scope>
    <source>
        <strain evidence="15 16">LMG 26638</strain>
    </source>
</reference>
<evidence type="ECO:0000256" key="12">
    <source>
        <dbReference type="ARBA" id="ARBA00023004"/>
    </source>
</evidence>
<evidence type="ECO:0000256" key="6">
    <source>
        <dbReference type="ARBA" id="ARBA00012438"/>
    </source>
</evidence>
<sequence>MLISKLLKLIIIIIFITTTLSSKELKKVTLQLSWFDQFQFAGYYVAKEKGYYEELGLDVEIKPFQFGIDIPKLVNDSKIDFAIGRETLILEKEENPNIVALYAMFQATPLVLLSTKESQINEISDFKNKKIMTTIDDASEVSLKAMLISNKINLTDLDFIKHSHNIDDLLNKKTDIISAYISKSPYLLLEKNIEYNIFDPKEYGFDLYSGFLFTNKNLINKNNQLVNSFKKASLKGWEYAYSNIEDTADLILNNYNSQNLTKEELVFEGKELRKLSYYKNSTLGSLKKEKVQRVHDLYNLLGLINTPINIDDFIQENYEKENSIIDLSNSNKEYIEENPIVKMCIVPDIRPYSFNDEDKIKGFVIDYFTLIQDMTGLKFSIVKTNSLSQSLEYLKDKKCDILSTATKTKERESFANFTKNYTDIPFVLITNAKASFVDDISVLKNKTISLVKSYASSNEIKKLYPDINFVMVESLDEGLKKVEDDLHYGHIDLLYASWYKIHSNNLTKLRVSARLDYTLPISIAVRKDYYELHDILNIAVNKIKASKVEQLLQRWITINSKEQTDYSFIWKIVLIVLIVFLAILYRQKILREVNKNLKSKVEEKNRELILINEQLEERIKYEVNKNLKKDRILSQQSKMISMGQMIENIAHQWRQPLSLITTSASGIKIKHELNMLDDEYLKESLRNIINTSNYLSDTIDDFRYFFEPEKKENEFLINDCILKCIDLVRGSFSSRDIKVKIQTDENIKIKSFERELIQVFINILNNSKDAFTKDMELKVILIEIYKKDKKAIIEIKDNANGIDEKILEKIYEPYFTTKHKSQGTGIGLYMCQEIITKHLGGSIETTNTEFTYENKICKGALTTITLDAI</sequence>
<dbReference type="SUPFAM" id="SSF55874">
    <property type="entry name" value="ATPase domain of HSP90 chaperone/DNA topoisomerase II/histidine kinase"/>
    <property type="match status" value="1"/>
</dbReference>
<evidence type="ECO:0000256" key="5">
    <source>
        <dbReference type="ARBA" id="ARBA00011738"/>
    </source>
</evidence>
<evidence type="ECO:0000256" key="2">
    <source>
        <dbReference type="ARBA" id="ARBA00003469"/>
    </source>
</evidence>
<dbReference type="InterPro" id="IPR003594">
    <property type="entry name" value="HATPase_dom"/>
</dbReference>
<proteinExistence type="inferred from homology"/>
<keyword evidence="8" id="KW-0808">Transferase</keyword>
<dbReference type="SUPFAM" id="SSF53850">
    <property type="entry name" value="Periplasmic binding protein-like II"/>
    <property type="match status" value="2"/>
</dbReference>
<comment type="catalytic activity">
    <reaction evidence="14">
        <text>N(6)-(pyridoxal phosphate)-L-lysyl-[4-amino-5-hydroxymethyl-2-methylpyrimidine phosphate synthase] + L-histidyl-[4-amino-5-hydroxymethyl-2-methylpyrimidine phosphate synthase] + 2 Fe(3+) + 4 H2O = L-lysyl-[4-amino-5-hydroxymethyl-2-methylpyrimidine phosphate synthase] + (2S)-2-amino-5-hydroxy-4-oxopentanoyl-[4-amino-5-hydroxymethyl-2-methylpyrimidine phosphate synthase] + 4-amino-2-methyl-5-(phosphooxymethyl)pyrimidine + 3-oxopropanoate + 2 Fe(2+) + 2 H(+)</text>
        <dbReference type="Rhea" id="RHEA:65756"/>
        <dbReference type="Rhea" id="RHEA-COMP:16892"/>
        <dbReference type="Rhea" id="RHEA-COMP:16893"/>
        <dbReference type="Rhea" id="RHEA-COMP:16894"/>
        <dbReference type="Rhea" id="RHEA-COMP:16895"/>
        <dbReference type="ChEBI" id="CHEBI:15377"/>
        <dbReference type="ChEBI" id="CHEBI:15378"/>
        <dbReference type="ChEBI" id="CHEBI:29033"/>
        <dbReference type="ChEBI" id="CHEBI:29034"/>
        <dbReference type="ChEBI" id="CHEBI:29969"/>
        <dbReference type="ChEBI" id="CHEBI:29979"/>
        <dbReference type="ChEBI" id="CHEBI:33190"/>
        <dbReference type="ChEBI" id="CHEBI:58354"/>
        <dbReference type="ChEBI" id="CHEBI:143915"/>
        <dbReference type="ChEBI" id="CHEBI:157692"/>
    </reaction>
    <physiologicalReaction direction="left-to-right" evidence="14">
        <dbReference type="Rhea" id="RHEA:65757"/>
    </physiologicalReaction>
</comment>
<dbReference type="RefSeq" id="WP_228255910.1">
    <property type="nucleotide sequence ID" value="NZ_BMEF01000038.1"/>
</dbReference>
<dbReference type="EC" id="2.7.13.3" evidence="6"/>
<dbReference type="SMART" id="SM00387">
    <property type="entry name" value="HATPase_c"/>
    <property type="match status" value="1"/>
</dbReference>
<dbReference type="SUPFAM" id="SSF47384">
    <property type="entry name" value="Homodimeric domain of signal transducing histidine kinase"/>
    <property type="match status" value="1"/>
</dbReference>
<dbReference type="InterPro" id="IPR003661">
    <property type="entry name" value="HisK_dim/P_dom"/>
</dbReference>
<reference evidence="16" key="2">
    <citation type="submission" date="2019-09" db="EMBL/GenBank/DDBJ databases">
        <title>Complete genome sequencing of four Arcobacter species reveals a diverse suite of mobile elements.</title>
        <authorList>
            <person name="On S.L.W."/>
            <person name="Miller W.G."/>
            <person name="Biggs P."/>
            <person name="Cornelius A."/>
            <person name="Vandamme P."/>
        </authorList>
    </citation>
    <scope>NUCLEOTIDE SEQUENCE [LARGE SCALE GENOMIC DNA]</scope>
    <source>
        <strain evidence="16">LMG 26638</strain>
    </source>
</reference>
<dbReference type="EMBL" id="CP035928">
    <property type="protein sequence ID" value="QEP35007.1"/>
    <property type="molecule type" value="Genomic_DNA"/>
</dbReference>
<dbReference type="InterPro" id="IPR036097">
    <property type="entry name" value="HisK_dim/P_sf"/>
</dbReference>
<dbReference type="KEGG" id="apai:APAC_1933"/>
<dbReference type="PROSITE" id="PS50109">
    <property type="entry name" value="HIS_KIN"/>
    <property type="match status" value="1"/>
</dbReference>
<keyword evidence="11" id="KW-0784">Thiamine biosynthesis</keyword>
<keyword evidence="16" id="KW-1185">Reference proteome</keyword>
<accession>A0A5C2H7U3</accession>
<dbReference type="Gene3D" id="3.30.565.10">
    <property type="entry name" value="Histidine kinase-like ATPase, C-terminal domain"/>
    <property type="match status" value="1"/>
</dbReference>
<protein>
    <recommendedName>
        <fullName evidence="6">histidine kinase</fullName>
        <ecNumber evidence="6">2.7.13.3</ecNumber>
    </recommendedName>
    <alternativeName>
        <fullName evidence="13">Thiamine pyrimidine synthase</fullName>
    </alternativeName>
</protein>
<organism evidence="15 16">
    <name type="scientific">Malaciobacter pacificus</name>
    <dbReference type="NCBI Taxonomy" id="1080223"/>
    <lineage>
        <taxon>Bacteria</taxon>
        <taxon>Pseudomonadati</taxon>
        <taxon>Campylobacterota</taxon>
        <taxon>Epsilonproteobacteria</taxon>
        <taxon>Campylobacterales</taxon>
        <taxon>Arcobacteraceae</taxon>
        <taxon>Malaciobacter</taxon>
    </lineage>
</organism>
<dbReference type="Gene3D" id="1.10.287.130">
    <property type="match status" value="1"/>
</dbReference>
<keyword evidence="12" id="KW-0408">Iron</keyword>
<evidence type="ECO:0000256" key="9">
    <source>
        <dbReference type="ARBA" id="ARBA00022723"/>
    </source>
</evidence>
<dbReference type="SMART" id="SM00062">
    <property type="entry name" value="PBPb"/>
    <property type="match status" value="1"/>
</dbReference>
<comment type="subunit">
    <text evidence="5">Homodimer.</text>
</comment>
<dbReference type="CDD" id="cd00082">
    <property type="entry name" value="HisKA"/>
    <property type="match status" value="1"/>
</dbReference>
<evidence type="ECO:0000256" key="3">
    <source>
        <dbReference type="ARBA" id="ARBA00004948"/>
    </source>
</evidence>
<name>A0A5C2H7U3_9BACT</name>
<keyword evidence="10" id="KW-0663">Pyridoxal phosphate</keyword>
<dbReference type="PANTHER" id="PTHR31528">
    <property type="entry name" value="4-AMINO-5-HYDROXYMETHYL-2-METHYLPYRIMIDINE PHOSPHATE SYNTHASE THI11-RELATED"/>
    <property type="match status" value="1"/>
</dbReference>
<dbReference type="Proteomes" id="UP000322726">
    <property type="component" value="Chromosome"/>
</dbReference>
<comment type="catalytic activity">
    <reaction evidence="1">
        <text>ATP + protein L-histidine = ADP + protein N-phospho-L-histidine.</text>
        <dbReference type="EC" id="2.7.13.3"/>
    </reaction>
</comment>
<dbReference type="InterPro" id="IPR027939">
    <property type="entry name" value="NMT1/THI5"/>
</dbReference>
<comment type="pathway">
    <text evidence="3">Cofactor biosynthesis; thiamine diphosphate biosynthesis.</text>
</comment>
<evidence type="ECO:0000256" key="10">
    <source>
        <dbReference type="ARBA" id="ARBA00022898"/>
    </source>
</evidence>
<dbReference type="PRINTS" id="PR00344">
    <property type="entry name" value="BCTRLSENSOR"/>
</dbReference>
<evidence type="ECO:0000256" key="11">
    <source>
        <dbReference type="ARBA" id="ARBA00022977"/>
    </source>
</evidence>
<keyword evidence="9" id="KW-0479">Metal-binding</keyword>
<dbReference type="InterPro" id="IPR001638">
    <property type="entry name" value="Solute-binding_3/MltF_N"/>
</dbReference>
<dbReference type="AlphaFoldDB" id="A0A5C2H7U3"/>
<keyword evidence="7" id="KW-0597">Phosphoprotein</keyword>
<dbReference type="InterPro" id="IPR015168">
    <property type="entry name" value="SsuA/THI5"/>
</dbReference>
<dbReference type="InterPro" id="IPR004358">
    <property type="entry name" value="Sig_transdc_His_kin-like_C"/>
</dbReference>
<evidence type="ECO:0000256" key="4">
    <source>
        <dbReference type="ARBA" id="ARBA00009406"/>
    </source>
</evidence>
<gene>
    <name evidence="15" type="ORF">APAC_1933</name>
</gene>
<dbReference type="PANTHER" id="PTHR31528:SF1">
    <property type="entry name" value="4-AMINO-5-HYDROXYMETHYL-2-METHYLPYRIMIDINE PHOSPHATE SYNTHASE THI11-RELATED"/>
    <property type="match status" value="1"/>
</dbReference>
<evidence type="ECO:0000313" key="15">
    <source>
        <dbReference type="EMBL" id="QEP35007.1"/>
    </source>
</evidence>
<evidence type="ECO:0000256" key="8">
    <source>
        <dbReference type="ARBA" id="ARBA00022679"/>
    </source>
</evidence>
<reference evidence="15 16" key="1">
    <citation type="submission" date="2019-09" db="EMBL/GenBank/DDBJ databases">
        <title>Complete genome sequencing of four Arcobacter species reveals a diverse suite of mobile elements.</title>
        <authorList>
            <person name="Miller W.G."/>
            <person name="Yee E."/>
            <person name="Bono J.L."/>
        </authorList>
    </citation>
    <scope>NUCLEOTIDE SEQUENCE [LARGE SCALE GENOMIC DNA]</scope>
    <source>
        <strain evidence="15 16">LMG 26638</strain>
    </source>
</reference>
<evidence type="ECO:0000256" key="13">
    <source>
        <dbReference type="ARBA" id="ARBA00033171"/>
    </source>
</evidence>
<dbReference type="GO" id="GO:0000155">
    <property type="term" value="F:phosphorelay sensor kinase activity"/>
    <property type="evidence" value="ECO:0007669"/>
    <property type="project" value="InterPro"/>
</dbReference>
<keyword evidence="15" id="KW-0418">Kinase</keyword>
<comment type="similarity">
    <text evidence="4">Belongs to the NMT1/THI5 family.</text>
</comment>
<dbReference type="Pfam" id="PF00497">
    <property type="entry name" value="SBP_bac_3"/>
    <property type="match status" value="1"/>
</dbReference>
<dbReference type="GO" id="GO:0009228">
    <property type="term" value="P:thiamine biosynthetic process"/>
    <property type="evidence" value="ECO:0007669"/>
    <property type="project" value="UniProtKB-KW"/>
</dbReference>
<dbReference type="GO" id="GO:0046872">
    <property type="term" value="F:metal ion binding"/>
    <property type="evidence" value="ECO:0007669"/>
    <property type="project" value="UniProtKB-KW"/>
</dbReference>